<name>A0ABP7KIN9_9ACTN</name>
<accession>A0ABP7KIN9</accession>
<dbReference type="RefSeq" id="WP_345551441.1">
    <property type="nucleotide sequence ID" value="NZ_BAAAZA010000015.1"/>
</dbReference>
<proteinExistence type="predicted"/>
<keyword evidence="3" id="KW-0732">Signal</keyword>
<feature type="transmembrane region" description="Helical" evidence="2">
    <location>
        <begin position="257"/>
        <end position="278"/>
    </location>
</feature>
<feature type="chain" id="PRO_5045788734" description="DUF11 domain-containing protein" evidence="3">
    <location>
        <begin position="30"/>
        <end position="286"/>
    </location>
</feature>
<sequence length="286" mass="30258">MVERAVARRIGAAVVSLAALGTAAGQGWAQPSSALVDQTALRAETASVTVKGSARGESGGWRLTSRRNQPPQRLGAAAVRMLPPAALHGADRVPRGAALVVGVSRSTPSADYVPVTETVKGRVGDTVVVRFGVANLGPGTPDGAALGSFAVVPPAGTTVTSIPWEGDDDDRRYSCRPPQDKDNDFFLCDLSQRSAPEPGSPVTIGFHIRIDKRIPGAEGSITVYGPNDPVAGNDRDAIPVEAAPAPLWRWQNPLWRWQHWVLAAGVLAFAASAGRWFVKSRRQHRS</sequence>
<keyword evidence="2" id="KW-1133">Transmembrane helix</keyword>
<keyword evidence="2" id="KW-0812">Transmembrane</keyword>
<dbReference type="EMBL" id="BAAAZA010000015">
    <property type="protein sequence ID" value="GAA3879062.1"/>
    <property type="molecule type" value="Genomic_DNA"/>
</dbReference>
<dbReference type="Proteomes" id="UP001501563">
    <property type="component" value="Unassembled WGS sequence"/>
</dbReference>
<keyword evidence="2" id="KW-0472">Membrane</keyword>
<evidence type="ECO:0008006" key="6">
    <source>
        <dbReference type="Google" id="ProtNLM"/>
    </source>
</evidence>
<feature type="signal peptide" evidence="3">
    <location>
        <begin position="1"/>
        <end position="29"/>
    </location>
</feature>
<evidence type="ECO:0000256" key="1">
    <source>
        <dbReference type="SAM" id="MobiDB-lite"/>
    </source>
</evidence>
<gene>
    <name evidence="4" type="ORF">GCM10022207_52080</name>
</gene>
<evidence type="ECO:0000313" key="4">
    <source>
        <dbReference type="EMBL" id="GAA3879062.1"/>
    </source>
</evidence>
<evidence type="ECO:0000313" key="5">
    <source>
        <dbReference type="Proteomes" id="UP001501563"/>
    </source>
</evidence>
<feature type="region of interest" description="Disordered" evidence="1">
    <location>
        <begin position="51"/>
        <end position="70"/>
    </location>
</feature>
<evidence type="ECO:0000256" key="3">
    <source>
        <dbReference type="SAM" id="SignalP"/>
    </source>
</evidence>
<keyword evidence="5" id="KW-1185">Reference proteome</keyword>
<protein>
    <recommendedName>
        <fullName evidence="6">DUF11 domain-containing protein</fullName>
    </recommendedName>
</protein>
<evidence type="ECO:0000256" key="2">
    <source>
        <dbReference type="SAM" id="Phobius"/>
    </source>
</evidence>
<organism evidence="4 5">
    <name type="scientific">Streptomyces lannensis</name>
    <dbReference type="NCBI Taxonomy" id="766498"/>
    <lineage>
        <taxon>Bacteria</taxon>
        <taxon>Bacillati</taxon>
        <taxon>Actinomycetota</taxon>
        <taxon>Actinomycetes</taxon>
        <taxon>Kitasatosporales</taxon>
        <taxon>Streptomycetaceae</taxon>
        <taxon>Streptomyces</taxon>
    </lineage>
</organism>
<reference evidence="5" key="1">
    <citation type="journal article" date="2019" name="Int. J. Syst. Evol. Microbiol.">
        <title>The Global Catalogue of Microorganisms (GCM) 10K type strain sequencing project: providing services to taxonomists for standard genome sequencing and annotation.</title>
        <authorList>
            <consortium name="The Broad Institute Genomics Platform"/>
            <consortium name="The Broad Institute Genome Sequencing Center for Infectious Disease"/>
            <person name="Wu L."/>
            <person name="Ma J."/>
        </authorList>
    </citation>
    <scope>NUCLEOTIDE SEQUENCE [LARGE SCALE GENOMIC DNA]</scope>
    <source>
        <strain evidence="5">JCM 16578</strain>
    </source>
</reference>
<comment type="caution">
    <text evidence="4">The sequence shown here is derived from an EMBL/GenBank/DDBJ whole genome shotgun (WGS) entry which is preliminary data.</text>
</comment>